<dbReference type="OrthoDB" id="407555at2759"/>
<name>A0A8T2PNE4_9TELE</name>
<dbReference type="Proteomes" id="UP000824540">
    <property type="component" value="Unassembled WGS sequence"/>
</dbReference>
<sequence>MRSHPLLHQHRQKGVGQMDQGGADWPAKTYVSWHQVDLQQWEQQLWLLCGAAGAADSGQPPDQAASPDPQLSLHGHPG</sequence>
<feature type="compositionally biased region" description="Basic residues" evidence="1">
    <location>
        <begin position="1"/>
        <end position="13"/>
    </location>
</feature>
<accession>A0A8T2PNE4</accession>
<evidence type="ECO:0000313" key="2">
    <source>
        <dbReference type="EMBL" id="KAG9352752.1"/>
    </source>
</evidence>
<feature type="region of interest" description="Disordered" evidence="1">
    <location>
        <begin position="52"/>
        <end position="78"/>
    </location>
</feature>
<feature type="compositionally biased region" description="Low complexity" evidence="1">
    <location>
        <begin position="59"/>
        <end position="70"/>
    </location>
</feature>
<proteinExistence type="predicted"/>
<reference evidence="2" key="1">
    <citation type="thesis" date="2021" institute="BYU ScholarsArchive" country="Provo, UT, USA">
        <title>Applications of and Algorithms for Genome Assembly and Genomic Analyses with an Emphasis on Marine Teleosts.</title>
        <authorList>
            <person name="Pickett B.D."/>
        </authorList>
    </citation>
    <scope>NUCLEOTIDE SEQUENCE</scope>
    <source>
        <strain evidence="2">HI-2016</strain>
    </source>
</reference>
<protein>
    <submittedName>
        <fullName evidence="2">Uncharacterized protein</fullName>
    </submittedName>
</protein>
<evidence type="ECO:0000313" key="3">
    <source>
        <dbReference type="Proteomes" id="UP000824540"/>
    </source>
</evidence>
<comment type="caution">
    <text evidence="2">The sequence shown here is derived from an EMBL/GenBank/DDBJ whole genome shotgun (WGS) entry which is preliminary data.</text>
</comment>
<gene>
    <name evidence="2" type="ORF">JZ751_017328</name>
</gene>
<evidence type="ECO:0000256" key="1">
    <source>
        <dbReference type="SAM" id="MobiDB-lite"/>
    </source>
</evidence>
<dbReference type="AlphaFoldDB" id="A0A8T2PNE4"/>
<organism evidence="2 3">
    <name type="scientific">Albula glossodonta</name>
    <name type="common">roundjaw bonefish</name>
    <dbReference type="NCBI Taxonomy" id="121402"/>
    <lineage>
        <taxon>Eukaryota</taxon>
        <taxon>Metazoa</taxon>
        <taxon>Chordata</taxon>
        <taxon>Craniata</taxon>
        <taxon>Vertebrata</taxon>
        <taxon>Euteleostomi</taxon>
        <taxon>Actinopterygii</taxon>
        <taxon>Neopterygii</taxon>
        <taxon>Teleostei</taxon>
        <taxon>Albuliformes</taxon>
        <taxon>Albulidae</taxon>
        <taxon>Albula</taxon>
    </lineage>
</organism>
<keyword evidence="3" id="KW-1185">Reference proteome</keyword>
<dbReference type="EMBL" id="JAFBMS010000004">
    <property type="protein sequence ID" value="KAG9352752.1"/>
    <property type="molecule type" value="Genomic_DNA"/>
</dbReference>
<feature type="region of interest" description="Disordered" evidence="1">
    <location>
        <begin position="1"/>
        <end position="24"/>
    </location>
</feature>